<dbReference type="AlphaFoldDB" id="A0A8J8KBF5"/>
<dbReference type="PROSITE" id="PS01047">
    <property type="entry name" value="HMA_1"/>
    <property type="match status" value="1"/>
</dbReference>
<dbReference type="Gene3D" id="3.30.70.100">
    <property type="match status" value="1"/>
</dbReference>
<proteinExistence type="predicted"/>
<gene>
    <name evidence="3" type="ORF">HR057_04410</name>
</gene>
<dbReference type="InterPro" id="IPR017969">
    <property type="entry name" value="Heavy-metal-associated_CS"/>
</dbReference>
<dbReference type="Proteomes" id="UP000625804">
    <property type="component" value="Unassembled WGS sequence"/>
</dbReference>
<evidence type="ECO:0000313" key="4">
    <source>
        <dbReference type="Proteomes" id="UP000625804"/>
    </source>
</evidence>
<dbReference type="SUPFAM" id="SSF55008">
    <property type="entry name" value="HMA, heavy metal-associated domain"/>
    <property type="match status" value="1"/>
</dbReference>
<dbReference type="PRINTS" id="PR00944">
    <property type="entry name" value="CUEXPORT"/>
</dbReference>
<reference evidence="3" key="1">
    <citation type="submission" date="2020-06" db="EMBL/GenBank/DDBJ databases">
        <title>A novel thermopfilic bacterium from Erzurum, Turkey.</title>
        <authorList>
            <person name="Adiguzel A."/>
            <person name="Ay H."/>
            <person name="Baltaci M.O."/>
        </authorList>
    </citation>
    <scope>NUCLEOTIDE SEQUENCE</scope>
    <source>
        <strain evidence="3">P2</strain>
    </source>
</reference>
<dbReference type="Pfam" id="PF00403">
    <property type="entry name" value="HMA"/>
    <property type="match status" value="1"/>
</dbReference>
<dbReference type="PROSITE" id="PS50846">
    <property type="entry name" value="HMA_2"/>
    <property type="match status" value="1"/>
</dbReference>
<evidence type="ECO:0000259" key="2">
    <source>
        <dbReference type="PROSITE" id="PS50846"/>
    </source>
</evidence>
<protein>
    <submittedName>
        <fullName evidence="3">Heavy-metal-associated domain-containing protein</fullName>
    </submittedName>
</protein>
<dbReference type="InterPro" id="IPR036163">
    <property type="entry name" value="HMA_dom_sf"/>
</dbReference>
<dbReference type="RefSeq" id="WP_173730207.1">
    <property type="nucleotide sequence ID" value="NZ_JABTTE010000003.1"/>
</dbReference>
<keyword evidence="4" id="KW-1185">Reference proteome</keyword>
<evidence type="ECO:0000256" key="1">
    <source>
        <dbReference type="ARBA" id="ARBA00022723"/>
    </source>
</evidence>
<feature type="domain" description="HMA" evidence="2">
    <location>
        <begin position="2"/>
        <end position="67"/>
    </location>
</feature>
<dbReference type="InterPro" id="IPR000428">
    <property type="entry name" value="Cu-bd"/>
</dbReference>
<name>A0A8J8KBF5_9BACI</name>
<accession>A0A8J8KBF5</accession>
<dbReference type="CDD" id="cd00371">
    <property type="entry name" value="HMA"/>
    <property type="match status" value="1"/>
</dbReference>
<keyword evidence="1" id="KW-0479">Metal-binding</keyword>
<dbReference type="InterPro" id="IPR006121">
    <property type="entry name" value="HMA_dom"/>
</dbReference>
<comment type="caution">
    <text evidence="3">The sequence shown here is derived from an EMBL/GenBank/DDBJ whole genome shotgun (WGS) entry which is preliminary data.</text>
</comment>
<organism evidence="3 4">
    <name type="scientific">Calidifontibacillus erzurumensis</name>
    <dbReference type="NCBI Taxonomy" id="2741433"/>
    <lineage>
        <taxon>Bacteria</taxon>
        <taxon>Bacillati</taxon>
        <taxon>Bacillota</taxon>
        <taxon>Bacilli</taxon>
        <taxon>Bacillales</taxon>
        <taxon>Bacillaceae</taxon>
        <taxon>Calidifontibacillus/Schinkia group</taxon>
        <taxon>Calidifontibacillus</taxon>
    </lineage>
</organism>
<evidence type="ECO:0000313" key="3">
    <source>
        <dbReference type="EMBL" id="NSL51008.1"/>
    </source>
</evidence>
<dbReference type="EMBL" id="JABTTE010000003">
    <property type="protein sequence ID" value="NSL51008.1"/>
    <property type="molecule type" value="Genomic_DNA"/>
</dbReference>
<dbReference type="GO" id="GO:0006825">
    <property type="term" value="P:copper ion transport"/>
    <property type="evidence" value="ECO:0007669"/>
    <property type="project" value="InterPro"/>
</dbReference>
<dbReference type="GO" id="GO:0005507">
    <property type="term" value="F:copper ion binding"/>
    <property type="evidence" value="ECO:0007669"/>
    <property type="project" value="InterPro"/>
</dbReference>
<sequence>MKTITLQVSGMTCGHCEKAVTNALMAIEGVENVEVDLKTGNVKINAQENVSEQVLKEAVEEQGYDVK</sequence>